<dbReference type="PANTHER" id="PTHR45738:SF5">
    <property type="entry name" value="POLYPHOSPHOINOSITIDE PHOSPHATASE"/>
    <property type="match status" value="1"/>
</dbReference>
<dbReference type="Proteomes" id="UP001189429">
    <property type="component" value="Unassembled WGS sequence"/>
</dbReference>
<keyword evidence="7" id="KW-1185">Reference proteome</keyword>
<proteinExistence type="predicted"/>
<dbReference type="PANTHER" id="PTHR45738">
    <property type="entry name" value="POLYPHOSPHOINOSITIDE PHOSPHATASE"/>
    <property type="match status" value="1"/>
</dbReference>
<comment type="subcellular location">
    <subcellularLocation>
        <location evidence="1">Endomembrane system</location>
    </subcellularLocation>
</comment>
<dbReference type="PROSITE" id="PS50275">
    <property type="entry name" value="SAC"/>
    <property type="match status" value="1"/>
</dbReference>
<feature type="region of interest" description="Disordered" evidence="4">
    <location>
        <begin position="314"/>
        <end position="334"/>
    </location>
</feature>
<keyword evidence="2" id="KW-0378">Hydrolase</keyword>
<evidence type="ECO:0000256" key="4">
    <source>
        <dbReference type="SAM" id="MobiDB-lite"/>
    </source>
</evidence>
<reference evidence="6" key="1">
    <citation type="submission" date="2023-10" db="EMBL/GenBank/DDBJ databases">
        <authorList>
            <person name="Chen Y."/>
            <person name="Shah S."/>
            <person name="Dougan E. K."/>
            <person name="Thang M."/>
            <person name="Chan C."/>
        </authorList>
    </citation>
    <scope>NUCLEOTIDE SEQUENCE [LARGE SCALE GENOMIC DNA]</scope>
</reference>
<gene>
    <name evidence="6" type="ORF">PCOR1329_LOCUS29034</name>
</gene>
<evidence type="ECO:0000256" key="1">
    <source>
        <dbReference type="ARBA" id="ARBA00004308"/>
    </source>
</evidence>
<keyword evidence="3" id="KW-0472">Membrane</keyword>
<sequence>MQSGVVRANCMDCLDRTNVLQFFVGLEALKRQLAALGLLPESRLEQGSQLVSVLIELYDLMGDHLALQYAGSKVHKKYQLLGSRPRMMPSSKELVVSMHRHYSNSFTDEQKQASINLFLGVHQPQNHPSLSVLDCDSFIHHAPLRLDFHNGEWWELPLQVFEDTARALRSLPLGAALPTDERRWFGIVHKCWKFTDWEKRLADQESTSVQILAPTDASGRQLSENRHYRMVSQQRGAGGGLSTLLAVAASEARQEATLPAAALPPAPADSEAEYRAYLNQKALGWHIWLPREYSTAERVDLGLVLPLPELQDQVVGDPGARDLQARPRRRRRPR</sequence>
<organism evidence="6 7">
    <name type="scientific">Prorocentrum cordatum</name>
    <dbReference type="NCBI Taxonomy" id="2364126"/>
    <lineage>
        <taxon>Eukaryota</taxon>
        <taxon>Sar</taxon>
        <taxon>Alveolata</taxon>
        <taxon>Dinophyceae</taxon>
        <taxon>Prorocentrales</taxon>
        <taxon>Prorocentraceae</taxon>
        <taxon>Prorocentrum</taxon>
    </lineage>
</organism>
<name>A0ABN9SEB4_9DINO</name>
<evidence type="ECO:0000256" key="2">
    <source>
        <dbReference type="ARBA" id="ARBA00022801"/>
    </source>
</evidence>
<evidence type="ECO:0000259" key="5">
    <source>
        <dbReference type="PROSITE" id="PS50275"/>
    </source>
</evidence>
<evidence type="ECO:0000313" key="6">
    <source>
        <dbReference type="EMBL" id="CAK0830380.1"/>
    </source>
</evidence>
<evidence type="ECO:0000256" key="3">
    <source>
        <dbReference type="ARBA" id="ARBA00023136"/>
    </source>
</evidence>
<dbReference type="InterPro" id="IPR043573">
    <property type="entry name" value="Fig4-like"/>
</dbReference>
<evidence type="ECO:0000313" key="7">
    <source>
        <dbReference type="Proteomes" id="UP001189429"/>
    </source>
</evidence>
<dbReference type="InterPro" id="IPR002013">
    <property type="entry name" value="SAC_dom"/>
</dbReference>
<accession>A0ABN9SEB4</accession>
<feature type="domain" description="SAC" evidence="5">
    <location>
        <begin position="1"/>
        <end position="71"/>
    </location>
</feature>
<protein>
    <recommendedName>
        <fullName evidence="5">SAC domain-containing protein</fullName>
    </recommendedName>
</protein>
<dbReference type="EMBL" id="CAUYUJ010010846">
    <property type="protein sequence ID" value="CAK0830380.1"/>
    <property type="molecule type" value="Genomic_DNA"/>
</dbReference>
<comment type="caution">
    <text evidence="6">The sequence shown here is derived from an EMBL/GenBank/DDBJ whole genome shotgun (WGS) entry which is preliminary data.</text>
</comment>